<reference evidence="2 3" key="1">
    <citation type="submission" date="2019-07" db="EMBL/GenBank/DDBJ databases">
        <title>Genomic Encyclopedia of Type Strains, Phase III (KMG-III): the genomes of soil and plant-associated and newly described type strains.</title>
        <authorList>
            <person name="Whitman W."/>
        </authorList>
    </citation>
    <scope>NUCLEOTIDE SEQUENCE [LARGE SCALE GENOMIC DNA]</scope>
    <source>
        <strain evidence="2 3">BL24</strain>
    </source>
</reference>
<dbReference type="Proteomes" id="UP000323257">
    <property type="component" value="Unassembled WGS sequence"/>
</dbReference>
<protein>
    <submittedName>
        <fullName evidence="2">Glycosyl transferase family 2</fullName>
    </submittedName>
</protein>
<dbReference type="Gene3D" id="3.90.550.10">
    <property type="entry name" value="Spore Coat Polysaccharide Biosynthesis Protein SpsA, Chain A"/>
    <property type="match status" value="1"/>
</dbReference>
<evidence type="ECO:0000313" key="3">
    <source>
        <dbReference type="Proteomes" id="UP000323257"/>
    </source>
</evidence>
<comment type="caution">
    <text evidence="2">The sequence shown here is derived from an EMBL/GenBank/DDBJ whole genome shotgun (WGS) entry which is preliminary data.</text>
</comment>
<evidence type="ECO:0000313" key="2">
    <source>
        <dbReference type="EMBL" id="TYP76349.1"/>
    </source>
</evidence>
<sequence>MNNIRRGAGNRIRAFMQVRNEADRYLELVLRELSDVVDDIVIVDDASTDDTVKLCRSFPKVARIVEMTESHFGRESELKARLWKAACADGPGWLLAVDADEVFEDRMKAEARALVDQDRYDWVGFRMYDFWGGTTHYREDDLWRLHHRHTAALVRYLPGYYYFYPSRGHHVPRIPMTYGALPGYLSDIRIKHYGWAGDEAERRGKYDRYLAHDPDGTLGNAAQYASILDPNPRLVEWKEEER</sequence>
<dbReference type="AlphaFoldDB" id="A0A5S5CB14"/>
<dbReference type="EMBL" id="VNHS01000003">
    <property type="protein sequence ID" value="TYP76349.1"/>
    <property type="molecule type" value="Genomic_DNA"/>
</dbReference>
<dbReference type="GO" id="GO:0016740">
    <property type="term" value="F:transferase activity"/>
    <property type="evidence" value="ECO:0007669"/>
    <property type="project" value="UniProtKB-KW"/>
</dbReference>
<dbReference type="RefSeq" id="WP_246183285.1">
    <property type="nucleotide sequence ID" value="NZ_VNHS01000003.1"/>
</dbReference>
<evidence type="ECO:0000259" key="1">
    <source>
        <dbReference type="Pfam" id="PF00535"/>
    </source>
</evidence>
<keyword evidence="2" id="KW-0808">Transferase</keyword>
<proteinExistence type="predicted"/>
<dbReference type="SUPFAM" id="SSF53448">
    <property type="entry name" value="Nucleotide-diphospho-sugar transferases"/>
    <property type="match status" value="1"/>
</dbReference>
<organism evidence="2 3">
    <name type="scientific">Paenibacillus methanolicus</name>
    <dbReference type="NCBI Taxonomy" id="582686"/>
    <lineage>
        <taxon>Bacteria</taxon>
        <taxon>Bacillati</taxon>
        <taxon>Bacillota</taxon>
        <taxon>Bacilli</taxon>
        <taxon>Bacillales</taxon>
        <taxon>Paenibacillaceae</taxon>
        <taxon>Paenibacillus</taxon>
    </lineage>
</organism>
<dbReference type="Pfam" id="PF00535">
    <property type="entry name" value="Glycos_transf_2"/>
    <property type="match status" value="1"/>
</dbReference>
<keyword evidence="3" id="KW-1185">Reference proteome</keyword>
<gene>
    <name evidence="2" type="ORF">BCM02_10310</name>
</gene>
<name>A0A5S5CB14_9BACL</name>
<feature type="domain" description="Glycosyltransferase 2-like" evidence="1">
    <location>
        <begin position="18"/>
        <end position="147"/>
    </location>
</feature>
<dbReference type="InterPro" id="IPR029044">
    <property type="entry name" value="Nucleotide-diphossugar_trans"/>
</dbReference>
<dbReference type="InterPro" id="IPR001173">
    <property type="entry name" value="Glyco_trans_2-like"/>
</dbReference>
<accession>A0A5S5CB14</accession>